<dbReference type="Proteomes" id="UP000198263">
    <property type="component" value="Unassembled WGS sequence"/>
</dbReference>
<dbReference type="GO" id="GO:0005829">
    <property type="term" value="C:cytosol"/>
    <property type="evidence" value="ECO:0007669"/>
    <property type="project" value="TreeGrafter"/>
</dbReference>
<dbReference type="SUPFAM" id="SSF46785">
    <property type="entry name" value="Winged helix' DNA-binding domain"/>
    <property type="match status" value="1"/>
</dbReference>
<keyword evidence="2" id="KW-0805">Transcription regulation</keyword>
<reference evidence="6 7" key="1">
    <citation type="submission" date="2016-01" db="EMBL/GenBank/DDBJ databases">
        <authorList>
            <person name="Peeters C."/>
        </authorList>
    </citation>
    <scope>NUCLEOTIDE SEQUENCE [LARGE SCALE GENOMIC DNA]</scope>
    <source>
        <strain evidence="6">LMG 29315</strain>
    </source>
</reference>
<dbReference type="Gene3D" id="3.40.190.290">
    <property type="match status" value="1"/>
</dbReference>
<name>A0A658R0E0_9BURK</name>
<dbReference type="Pfam" id="PF03466">
    <property type="entry name" value="LysR_substrate"/>
    <property type="match status" value="1"/>
</dbReference>
<dbReference type="AlphaFoldDB" id="A0A658R0E0"/>
<protein>
    <submittedName>
        <fullName evidence="6">LysR family transcriptional regulator</fullName>
    </submittedName>
</protein>
<evidence type="ECO:0000259" key="5">
    <source>
        <dbReference type="PROSITE" id="PS50931"/>
    </source>
</evidence>
<dbReference type="InterPro" id="IPR050950">
    <property type="entry name" value="HTH-type_LysR_regulators"/>
</dbReference>
<dbReference type="GO" id="GO:0003677">
    <property type="term" value="F:DNA binding"/>
    <property type="evidence" value="ECO:0007669"/>
    <property type="project" value="UniProtKB-KW"/>
</dbReference>
<evidence type="ECO:0000313" key="6">
    <source>
        <dbReference type="EMBL" id="SAL36906.1"/>
    </source>
</evidence>
<dbReference type="SUPFAM" id="SSF53850">
    <property type="entry name" value="Periplasmic binding protein-like II"/>
    <property type="match status" value="1"/>
</dbReference>
<dbReference type="Gene3D" id="1.10.10.10">
    <property type="entry name" value="Winged helix-like DNA-binding domain superfamily/Winged helix DNA-binding domain"/>
    <property type="match status" value="1"/>
</dbReference>
<dbReference type="InterPro" id="IPR000847">
    <property type="entry name" value="LysR_HTH_N"/>
</dbReference>
<proteinExistence type="inferred from homology"/>
<dbReference type="PANTHER" id="PTHR30419">
    <property type="entry name" value="HTH-TYPE TRANSCRIPTIONAL REGULATOR YBHD"/>
    <property type="match status" value="1"/>
</dbReference>
<evidence type="ECO:0000256" key="4">
    <source>
        <dbReference type="ARBA" id="ARBA00023163"/>
    </source>
</evidence>
<gene>
    <name evidence="6" type="ORF">AWB72_03701</name>
</gene>
<accession>A0A658R0E0</accession>
<dbReference type="GO" id="GO:0003700">
    <property type="term" value="F:DNA-binding transcription factor activity"/>
    <property type="evidence" value="ECO:0007669"/>
    <property type="project" value="InterPro"/>
</dbReference>
<dbReference type="EMBL" id="FCNV02000008">
    <property type="protein sequence ID" value="SAL36906.1"/>
    <property type="molecule type" value="Genomic_DNA"/>
</dbReference>
<keyword evidence="7" id="KW-1185">Reference proteome</keyword>
<evidence type="ECO:0000256" key="1">
    <source>
        <dbReference type="ARBA" id="ARBA00009437"/>
    </source>
</evidence>
<organism evidence="6 7">
    <name type="scientific">Caballeronia concitans</name>
    <dbReference type="NCBI Taxonomy" id="1777133"/>
    <lineage>
        <taxon>Bacteria</taxon>
        <taxon>Pseudomonadati</taxon>
        <taxon>Pseudomonadota</taxon>
        <taxon>Betaproteobacteria</taxon>
        <taxon>Burkholderiales</taxon>
        <taxon>Burkholderiaceae</taxon>
        <taxon>Caballeronia</taxon>
    </lineage>
</organism>
<dbReference type="PROSITE" id="PS50931">
    <property type="entry name" value="HTH_LYSR"/>
    <property type="match status" value="1"/>
</dbReference>
<dbReference type="InterPro" id="IPR036390">
    <property type="entry name" value="WH_DNA-bd_sf"/>
</dbReference>
<dbReference type="PANTHER" id="PTHR30419:SF8">
    <property type="entry name" value="NITROGEN ASSIMILATION TRANSCRIPTIONAL ACTIVATOR-RELATED"/>
    <property type="match status" value="1"/>
</dbReference>
<dbReference type="InterPro" id="IPR005119">
    <property type="entry name" value="LysR_subst-bd"/>
</dbReference>
<sequence length="340" mass="37758">MYVVSDADYTFAVFRLYIELFPSPDHFFYLPMNTVQTLLSRLRIKQLQLLIALDEHKSLHKAAAVMAITQSAASKALHELETMFEAELFERSASGMIPNQYGRRVIQYARLLTTDLTLLCQDISEIQSGRGGRLAIGAIMGAIPAIVVPALEALHAELPNVSIEIVEDTSARMLLQLDEGRLDLVIGRSAVSAQPSKYRYVKLADEPLSVVVGYRHSTKSRGPIEFGDLAHCRWVTYPSHMPLRALLEREMDLAGMNMPPNTISTASTFVTVALLNQSKDLASLLPTDIAEMFAEHKMLRILPVSLRSPSQTFGIVTRRSGVLSPMAERFIALLSERMGD</sequence>
<feature type="domain" description="HTH lysR-type" evidence="5">
    <location>
        <begin position="42"/>
        <end position="99"/>
    </location>
</feature>
<comment type="similarity">
    <text evidence="1">Belongs to the LysR transcriptional regulatory family.</text>
</comment>
<keyword evidence="3" id="KW-0238">DNA-binding</keyword>
<evidence type="ECO:0000313" key="7">
    <source>
        <dbReference type="Proteomes" id="UP000198263"/>
    </source>
</evidence>
<comment type="caution">
    <text evidence="6">The sequence shown here is derived from an EMBL/GenBank/DDBJ whole genome shotgun (WGS) entry which is preliminary data.</text>
</comment>
<keyword evidence="4" id="KW-0804">Transcription</keyword>
<evidence type="ECO:0000256" key="2">
    <source>
        <dbReference type="ARBA" id="ARBA00023015"/>
    </source>
</evidence>
<dbReference type="InterPro" id="IPR036388">
    <property type="entry name" value="WH-like_DNA-bd_sf"/>
</dbReference>
<dbReference type="Pfam" id="PF00126">
    <property type="entry name" value="HTH_1"/>
    <property type="match status" value="1"/>
</dbReference>
<evidence type="ECO:0000256" key="3">
    <source>
        <dbReference type="ARBA" id="ARBA00023125"/>
    </source>
</evidence>